<evidence type="ECO:0000256" key="2">
    <source>
        <dbReference type="ARBA" id="ARBA00022448"/>
    </source>
</evidence>
<comment type="caution">
    <text evidence="4">The sequence shown here is derived from an EMBL/GenBank/DDBJ whole genome shotgun (WGS) entry which is preliminary data.</text>
</comment>
<evidence type="ECO:0000259" key="3">
    <source>
        <dbReference type="Pfam" id="PF00005"/>
    </source>
</evidence>
<evidence type="ECO:0000313" key="4">
    <source>
        <dbReference type="EMBL" id="MPM98369.1"/>
    </source>
</evidence>
<dbReference type="GO" id="GO:0005524">
    <property type="term" value="F:ATP binding"/>
    <property type="evidence" value="ECO:0007669"/>
    <property type="project" value="UniProtKB-KW"/>
</dbReference>
<keyword evidence="4" id="KW-0067">ATP-binding</keyword>
<name>A0A645EAF7_9ZZZZ</name>
<dbReference type="SUPFAM" id="SSF52540">
    <property type="entry name" value="P-loop containing nucleoside triphosphate hydrolases"/>
    <property type="match status" value="1"/>
</dbReference>
<dbReference type="PANTHER" id="PTHR42734">
    <property type="entry name" value="METAL TRANSPORT SYSTEM ATP-BINDING PROTEIN TM_0124-RELATED"/>
    <property type="match status" value="1"/>
</dbReference>
<reference evidence="4" key="1">
    <citation type="submission" date="2019-08" db="EMBL/GenBank/DDBJ databases">
        <authorList>
            <person name="Kucharzyk K."/>
            <person name="Murdoch R.W."/>
            <person name="Higgins S."/>
            <person name="Loffler F."/>
        </authorList>
    </citation>
    <scope>NUCLEOTIDE SEQUENCE</scope>
</reference>
<sequence length="155" mass="17368">MGLRGRKGLRPTYSADAREAAERAMEYAEVLSFRRSRISELSGGQLQRVFLARALAPEPPILMLDEPTASLDPNMKDCTYDILRKVNRERGTAIMIITHDMSSISHDVKRVACMNRRLIVNDAPEVTKEMLELSLHCIPELVHMGPCNCGGDKDD</sequence>
<dbReference type="InterPro" id="IPR027417">
    <property type="entry name" value="P-loop_NTPase"/>
</dbReference>
<accession>A0A645EAF7</accession>
<dbReference type="EMBL" id="VSSQ01044544">
    <property type="protein sequence ID" value="MPM98369.1"/>
    <property type="molecule type" value="Genomic_DNA"/>
</dbReference>
<dbReference type="Pfam" id="PF00005">
    <property type="entry name" value="ABC_tran"/>
    <property type="match status" value="1"/>
</dbReference>
<organism evidence="4">
    <name type="scientific">bioreactor metagenome</name>
    <dbReference type="NCBI Taxonomy" id="1076179"/>
    <lineage>
        <taxon>unclassified sequences</taxon>
        <taxon>metagenomes</taxon>
        <taxon>ecological metagenomes</taxon>
    </lineage>
</organism>
<dbReference type="Gene3D" id="3.40.50.300">
    <property type="entry name" value="P-loop containing nucleotide triphosphate hydrolases"/>
    <property type="match status" value="1"/>
</dbReference>
<proteinExistence type="inferred from homology"/>
<protein>
    <submittedName>
        <fullName evidence="4">Vitamin B12 import ATP-binding protein BtuD</fullName>
    </submittedName>
</protein>
<keyword evidence="2" id="KW-0813">Transport</keyword>
<dbReference type="GO" id="GO:0016887">
    <property type="term" value="F:ATP hydrolysis activity"/>
    <property type="evidence" value="ECO:0007669"/>
    <property type="project" value="InterPro"/>
</dbReference>
<evidence type="ECO:0000256" key="1">
    <source>
        <dbReference type="ARBA" id="ARBA00005417"/>
    </source>
</evidence>
<keyword evidence="4" id="KW-0547">Nucleotide-binding</keyword>
<dbReference type="InterPro" id="IPR050153">
    <property type="entry name" value="Metal_Ion_Import_ABC"/>
</dbReference>
<dbReference type="AlphaFoldDB" id="A0A645EAF7"/>
<gene>
    <name evidence="4" type="primary">btuD_283</name>
    <name evidence="4" type="ORF">SDC9_145555</name>
</gene>
<dbReference type="PANTHER" id="PTHR42734:SF17">
    <property type="entry name" value="METAL TRANSPORT SYSTEM ATP-BINDING PROTEIN TM_0124-RELATED"/>
    <property type="match status" value="1"/>
</dbReference>
<comment type="similarity">
    <text evidence="1">Belongs to the ABC transporter superfamily.</text>
</comment>
<dbReference type="InterPro" id="IPR003439">
    <property type="entry name" value="ABC_transporter-like_ATP-bd"/>
</dbReference>
<feature type="domain" description="ABC transporter" evidence="3">
    <location>
        <begin position="17"/>
        <end position="69"/>
    </location>
</feature>